<proteinExistence type="predicted"/>
<dbReference type="Proteomes" id="UP001165740">
    <property type="component" value="Unplaced"/>
</dbReference>
<accession>A0A9W2ZFT1</accession>
<sequence>MMEDGILLMTSSKIKKNELNLFMLLAAIIQGHMILWRLTSLEKVFGPLKITVHVMLQKEEDAGPGVQMHLELLMVFCSMQQFPHLQQLALQLLAQTVMAWMILIIICFRSSKLKRTSAMLQLIPCHSGTVCGTEPPSHLFF</sequence>
<evidence type="ECO:0000313" key="3">
    <source>
        <dbReference type="RefSeq" id="XP_055873929.1"/>
    </source>
</evidence>
<keyword evidence="1" id="KW-1133">Transmembrane helix</keyword>
<dbReference type="RefSeq" id="XP_055873929.1">
    <property type="nucleotide sequence ID" value="XM_056017954.1"/>
</dbReference>
<feature type="transmembrane region" description="Helical" evidence="1">
    <location>
        <begin position="88"/>
        <end position="108"/>
    </location>
</feature>
<feature type="transmembrane region" description="Helical" evidence="1">
    <location>
        <begin position="21"/>
        <end position="39"/>
    </location>
</feature>
<keyword evidence="1" id="KW-0812">Transmembrane</keyword>
<dbReference type="GeneID" id="129924123"/>
<keyword evidence="1" id="KW-0472">Membrane</keyword>
<dbReference type="AlphaFoldDB" id="A0A9W2ZFT1"/>
<reference evidence="3" key="1">
    <citation type="submission" date="2025-08" db="UniProtKB">
        <authorList>
            <consortium name="RefSeq"/>
        </authorList>
    </citation>
    <scope>IDENTIFICATION</scope>
</reference>
<evidence type="ECO:0000313" key="2">
    <source>
        <dbReference type="Proteomes" id="UP001165740"/>
    </source>
</evidence>
<protein>
    <submittedName>
        <fullName evidence="3">Uncharacterized protein LOC129924123</fullName>
    </submittedName>
</protein>
<name>A0A9W2ZFT1_BIOGL</name>
<evidence type="ECO:0000256" key="1">
    <source>
        <dbReference type="SAM" id="Phobius"/>
    </source>
</evidence>
<gene>
    <name evidence="3" type="primary">LOC129924123</name>
</gene>
<organism evidence="2 3">
    <name type="scientific">Biomphalaria glabrata</name>
    <name type="common">Bloodfluke planorb</name>
    <name type="synonym">Freshwater snail</name>
    <dbReference type="NCBI Taxonomy" id="6526"/>
    <lineage>
        <taxon>Eukaryota</taxon>
        <taxon>Metazoa</taxon>
        <taxon>Spiralia</taxon>
        <taxon>Lophotrochozoa</taxon>
        <taxon>Mollusca</taxon>
        <taxon>Gastropoda</taxon>
        <taxon>Heterobranchia</taxon>
        <taxon>Euthyneura</taxon>
        <taxon>Panpulmonata</taxon>
        <taxon>Hygrophila</taxon>
        <taxon>Lymnaeoidea</taxon>
        <taxon>Planorbidae</taxon>
        <taxon>Biomphalaria</taxon>
    </lineage>
</organism>
<keyword evidence="2" id="KW-1185">Reference proteome</keyword>